<dbReference type="Proteomes" id="UP001158576">
    <property type="component" value="Chromosome PAR"/>
</dbReference>
<comment type="similarity">
    <text evidence="1">Belongs to the short-chain dehydrogenases/reductases (SDR) family.</text>
</comment>
<protein>
    <submittedName>
        <fullName evidence="3">Oidioi.mRNA.OKI2018_I69.PAR.g9892.t1.cds</fullName>
    </submittedName>
</protein>
<dbReference type="PANTHER" id="PTHR42901">
    <property type="entry name" value="ALCOHOL DEHYDROGENASE"/>
    <property type="match status" value="1"/>
</dbReference>
<dbReference type="InterPro" id="IPR036291">
    <property type="entry name" value="NAD(P)-bd_dom_sf"/>
</dbReference>
<reference evidence="3 4" key="1">
    <citation type="submission" date="2021-04" db="EMBL/GenBank/DDBJ databases">
        <authorList>
            <person name="Bliznina A."/>
        </authorList>
    </citation>
    <scope>NUCLEOTIDE SEQUENCE [LARGE SCALE GENOMIC DNA]</scope>
</reference>
<organism evidence="3 4">
    <name type="scientific">Oikopleura dioica</name>
    <name type="common">Tunicate</name>
    <dbReference type="NCBI Taxonomy" id="34765"/>
    <lineage>
        <taxon>Eukaryota</taxon>
        <taxon>Metazoa</taxon>
        <taxon>Chordata</taxon>
        <taxon>Tunicata</taxon>
        <taxon>Appendicularia</taxon>
        <taxon>Copelata</taxon>
        <taxon>Oikopleuridae</taxon>
        <taxon>Oikopleura</taxon>
    </lineage>
</organism>
<dbReference type="SUPFAM" id="SSF51735">
    <property type="entry name" value="NAD(P)-binding Rossmann-fold domains"/>
    <property type="match status" value="1"/>
</dbReference>
<proteinExistence type="inferred from homology"/>
<keyword evidence="2" id="KW-0560">Oxidoreductase</keyword>
<evidence type="ECO:0000313" key="4">
    <source>
        <dbReference type="Proteomes" id="UP001158576"/>
    </source>
</evidence>
<sequence>MERLQNNFVFILGGSSGIGRAILEHFGSKLESSTIVFTWRRKSALEKIDFGFVRGGNEVIPVELDLGKEFEVMAELDKWIGSCKRVIFVACAFELGYDQSGVSGLNAARISKYFNTNVSNFVEVFNAINRARGSKDFTVFNLGSSFGYEGPSYAAANWSLQCVGKASRGIFLRAAQQEKGDFRILTLMPGLVKTEMLQEAKDLGMSSHSEEESSPSEIAIRSFQLLFEDTIDEPYSVFTK</sequence>
<dbReference type="EMBL" id="OU015568">
    <property type="protein sequence ID" value="CAG5081499.1"/>
    <property type="molecule type" value="Genomic_DNA"/>
</dbReference>
<dbReference type="Gene3D" id="3.40.50.720">
    <property type="entry name" value="NAD(P)-binding Rossmann-like Domain"/>
    <property type="match status" value="1"/>
</dbReference>
<name>A0ABN7RS51_OIKDI</name>
<dbReference type="PANTHER" id="PTHR42901:SF1">
    <property type="entry name" value="ALCOHOL DEHYDROGENASE"/>
    <property type="match status" value="1"/>
</dbReference>
<dbReference type="Pfam" id="PF00106">
    <property type="entry name" value="adh_short"/>
    <property type="match status" value="1"/>
</dbReference>
<gene>
    <name evidence="3" type="ORF">OKIOD_LOCUS1450</name>
</gene>
<dbReference type="InterPro" id="IPR002347">
    <property type="entry name" value="SDR_fam"/>
</dbReference>
<evidence type="ECO:0000256" key="1">
    <source>
        <dbReference type="ARBA" id="ARBA00006484"/>
    </source>
</evidence>
<evidence type="ECO:0000313" key="3">
    <source>
        <dbReference type="EMBL" id="CAG5081499.1"/>
    </source>
</evidence>
<keyword evidence="4" id="KW-1185">Reference proteome</keyword>
<accession>A0ABN7RS51</accession>
<evidence type="ECO:0000256" key="2">
    <source>
        <dbReference type="ARBA" id="ARBA00023002"/>
    </source>
</evidence>